<dbReference type="Gene3D" id="3.90.550.10">
    <property type="entry name" value="Spore Coat Polysaccharide Biosynthesis Protein SpsA, Chain A"/>
    <property type="match status" value="1"/>
</dbReference>
<evidence type="ECO:0000313" key="4">
    <source>
        <dbReference type="Proteomes" id="UP000717534"/>
    </source>
</evidence>
<keyword evidence="4" id="KW-1185">Reference proteome</keyword>
<dbReference type="Proteomes" id="UP000717534">
    <property type="component" value="Unassembled WGS sequence"/>
</dbReference>
<evidence type="ECO:0000256" key="1">
    <source>
        <dbReference type="ARBA" id="ARBA00038494"/>
    </source>
</evidence>
<name>A0ABS3AX64_9BACT</name>
<evidence type="ECO:0000313" key="3">
    <source>
        <dbReference type="EMBL" id="MBN4068477.1"/>
    </source>
</evidence>
<proteinExistence type="inferred from homology"/>
<dbReference type="InterPro" id="IPR001173">
    <property type="entry name" value="Glyco_trans_2-like"/>
</dbReference>
<dbReference type="Pfam" id="PF00535">
    <property type="entry name" value="Glycos_transf_2"/>
    <property type="match status" value="1"/>
</dbReference>
<dbReference type="SUPFAM" id="SSF53448">
    <property type="entry name" value="Nucleotide-diphospho-sugar transferases"/>
    <property type="match status" value="1"/>
</dbReference>
<organism evidence="3 4">
    <name type="scientific">Desulfotalea psychrophila</name>
    <dbReference type="NCBI Taxonomy" id="84980"/>
    <lineage>
        <taxon>Bacteria</taxon>
        <taxon>Pseudomonadati</taxon>
        <taxon>Thermodesulfobacteriota</taxon>
        <taxon>Desulfobulbia</taxon>
        <taxon>Desulfobulbales</taxon>
        <taxon>Desulfocapsaceae</taxon>
        <taxon>Desulfotalea</taxon>
    </lineage>
</organism>
<feature type="domain" description="Glycosyltransferase 2-like" evidence="2">
    <location>
        <begin position="4"/>
        <end position="125"/>
    </location>
</feature>
<dbReference type="PANTHER" id="PTHR43630">
    <property type="entry name" value="POLY-BETA-1,6-N-ACETYL-D-GLUCOSAMINE SYNTHASE"/>
    <property type="match status" value="1"/>
</dbReference>
<comment type="similarity">
    <text evidence="1">Belongs to the glycosyltransferase 2 family. WaaE/KdtX subfamily.</text>
</comment>
<dbReference type="InterPro" id="IPR029044">
    <property type="entry name" value="Nucleotide-diphossugar_trans"/>
</dbReference>
<evidence type="ECO:0000259" key="2">
    <source>
        <dbReference type="Pfam" id="PF00535"/>
    </source>
</evidence>
<dbReference type="PANTHER" id="PTHR43630:SF2">
    <property type="entry name" value="GLYCOSYLTRANSFERASE"/>
    <property type="match status" value="1"/>
</dbReference>
<dbReference type="EMBL" id="JAFITO010000017">
    <property type="protein sequence ID" value="MBN4068477.1"/>
    <property type="molecule type" value="Genomic_DNA"/>
</dbReference>
<reference evidence="3 4" key="1">
    <citation type="submission" date="2021-02" db="EMBL/GenBank/DDBJ databases">
        <title>Activity-based single-cell genomes from oceanic crustal fluid captures similar information to metagenomic and metatranscriptomic surveys with orders of magnitude less sampling.</title>
        <authorList>
            <person name="D'Angelo T.S."/>
            <person name="Orcutt B.N."/>
        </authorList>
    </citation>
    <scope>NUCLEOTIDE SEQUENCE [LARGE SCALE GENOMIC DNA]</scope>
    <source>
        <strain evidence="3">AH-315-G02</strain>
    </source>
</reference>
<comment type="caution">
    <text evidence="3">The sequence shown here is derived from an EMBL/GenBank/DDBJ whole genome shotgun (WGS) entry which is preliminary data.</text>
</comment>
<gene>
    <name evidence="3" type="ORF">JYU06_03000</name>
</gene>
<dbReference type="CDD" id="cd02511">
    <property type="entry name" value="Beta4Glucosyltransferase"/>
    <property type="match status" value="1"/>
</dbReference>
<sequence>MTISVLVLTLNEELNLPICLPALAWCDDVVVLDSHSNDKTEQLALASGARFVQRVFDNYAAQRNFGLNVINYKHDWLLMVDADEVVPPELVAEMREHLKHGTGNTSIYRMRRKDHFLGRWIKHSSGYPTWFGRLIKIGSVQVEREINEEYITDGDVGYLQEHLYHYPFNKGMSSWIDKHNRYSTMEAKLLLEGGLAAPSFADFFSSDPTDRRRAIKGLVYRMPGRPLAMFFALYFVKGGFLDGRAGFVFSVLRAFYEFMINCKARELKVISIKDE</sequence>
<accession>A0ABS3AX64</accession>
<protein>
    <submittedName>
        <fullName evidence="3">Glycosyltransferase family 2 protein</fullName>
    </submittedName>
</protein>